<evidence type="ECO:0000256" key="9">
    <source>
        <dbReference type="NCBIfam" id="TIGR01400"/>
    </source>
</evidence>
<dbReference type="NCBIfam" id="TIGR01400">
    <property type="entry name" value="fliR"/>
    <property type="match status" value="1"/>
</dbReference>
<comment type="caution">
    <text evidence="11">The sequence shown here is derived from an EMBL/GenBank/DDBJ whole genome shotgun (WGS) entry which is preliminary data.</text>
</comment>
<keyword evidence="7 10" id="KW-0472">Membrane</keyword>
<reference evidence="11 12" key="1">
    <citation type="submission" date="2021-04" db="EMBL/GenBank/DDBJ databases">
        <title>Magnetospirillum sulfuroxidans sp. nov., a facultative chemolithoautotrophic sulfur-oxidizing alphaproteobacterium isolated from freshwater sediment and proposals for Paramagetospirillum gen. nov., and Magnetospirillaceae fam. nov.</title>
        <authorList>
            <person name="Koziaeva V."/>
            <person name="Geelhoed J.S."/>
            <person name="Sorokin D.Y."/>
            <person name="Grouzdev D.S."/>
        </authorList>
    </citation>
    <scope>NUCLEOTIDE SEQUENCE [LARGE SCALE GENOMIC DNA]</scope>
    <source>
        <strain evidence="11 12">J10</strain>
    </source>
</reference>
<feature type="transmembrane region" description="Helical" evidence="10">
    <location>
        <begin position="212"/>
        <end position="240"/>
    </location>
</feature>
<keyword evidence="8 10" id="KW-0975">Bacterial flagellum</keyword>
<comment type="function">
    <text evidence="1 10">Role in flagellar biosynthesis.</text>
</comment>
<keyword evidence="11" id="KW-0282">Flagellum</keyword>
<keyword evidence="5 10" id="KW-0812">Transmembrane</keyword>
<comment type="subcellular location">
    <subcellularLocation>
        <location evidence="10">Cell membrane</location>
        <topology evidence="10">Multi-pass membrane protein</topology>
    </subcellularLocation>
    <subcellularLocation>
        <location evidence="10">Bacterial flagellum basal body</location>
    </subcellularLocation>
</comment>
<evidence type="ECO:0000256" key="6">
    <source>
        <dbReference type="ARBA" id="ARBA00022989"/>
    </source>
</evidence>
<dbReference type="PRINTS" id="PR00953">
    <property type="entry name" value="TYPE3IMRPROT"/>
</dbReference>
<dbReference type="PANTHER" id="PTHR30065">
    <property type="entry name" value="FLAGELLAR BIOSYNTHETIC PROTEIN FLIR"/>
    <property type="match status" value="1"/>
</dbReference>
<evidence type="ECO:0000256" key="5">
    <source>
        <dbReference type="ARBA" id="ARBA00022692"/>
    </source>
</evidence>
<feature type="transmembrane region" description="Helical" evidence="10">
    <location>
        <begin position="6"/>
        <end position="27"/>
    </location>
</feature>
<evidence type="ECO:0000256" key="2">
    <source>
        <dbReference type="ARBA" id="ARBA00009772"/>
    </source>
</evidence>
<dbReference type="Proteomes" id="UP000680714">
    <property type="component" value="Unassembled WGS sequence"/>
</dbReference>
<evidence type="ECO:0000256" key="8">
    <source>
        <dbReference type="ARBA" id="ARBA00023143"/>
    </source>
</evidence>
<feature type="transmembrane region" description="Helical" evidence="10">
    <location>
        <begin position="174"/>
        <end position="200"/>
    </location>
</feature>
<comment type="similarity">
    <text evidence="2 10">Belongs to the FliR/MopE/SpaR family.</text>
</comment>
<gene>
    <name evidence="11" type="primary">fliR</name>
    <name evidence="11" type="ORF">KEC16_15685</name>
</gene>
<feature type="transmembrane region" description="Helical" evidence="10">
    <location>
        <begin position="79"/>
        <end position="103"/>
    </location>
</feature>
<proteinExistence type="inferred from homology"/>
<dbReference type="EMBL" id="JAGTUF010000018">
    <property type="protein sequence ID" value="MBR9973164.1"/>
    <property type="molecule type" value="Genomic_DNA"/>
</dbReference>
<evidence type="ECO:0000256" key="7">
    <source>
        <dbReference type="ARBA" id="ARBA00023136"/>
    </source>
</evidence>
<accession>A0ABS5IFJ8</accession>
<evidence type="ECO:0000256" key="10">
    <source>
        <dbReference type="RuleBase" id="RU362071"/>
    </source>
</evidence>
<keyword evidence="11" id="KW-0969">Cilium</keyword>
<evidence type="ECO:0000256" key="1">
    <source>
        <dbReference type="ARBA" id="ARBA00002578"/>
    </source>
</evidence>
<dbReference type="PANTHER" id="PTHR30065:SF8">
    <property type="entry name" value="FLAGELLAR BIOSYNTHETIC PROTEIN FLIR"/>
    <property type="match status" value="1"/>
</dbReference>
<evidence type="ECO:0000256" key="4">
    <source>
        <dbReference type="ARBA" id="ARBA00022475"/>
    </source>
</evidence>
<name>A0ABS5IFJ8_9PROT</name>
<dbReference type="InterPro" id="IPR002010">
    <property type="entry name" value="T3SS_IM_R"/>
</dbReference>
<organism evidence="11 12">
    <name type="scientific">Magnetospirillum sulfuroxidans</name>
    <dbReference type="NCBI Taxonomy" id="611300"/>
    <lineage>
        <taxon>Bacteria</taxon>
        <taxon>Pseudomonadati</taxon>
        <taxon>Pseudomonadota</taxon>
        <taxon>Alphaproteobacteria</taxon>
        <taxon>Rhodospirillales</taxon>
        <taxon>Rhodospirillaceae</taxon>
        <taxon>Magnetospirillum</taxon>
    </lineage>
</organism>
<dbReference type="Pfam" id="PF01311">
    <property type="entry name" value="Bac_export_1"/>
    <property type="match status" value="1"/>
</dbReference>
<keyword evidence="4 10" id="KW-1003">Cell membrane</keyword>
<evidence type="ECO:0000313" key="12">
    <source>
        <dbReference type="Proteomes" id="UP000680714"/>
    </source>
</evidence>
<feature type="transmembrane region" description="Helical" evidence="10">
    <location>
        <begin position="39"/>
        <end position="59"/>
    </location>
</feature>
<evidence type="ECO:0000313" key="11">
    <source>
        <dbReference type="EMBL" id="MBR9973164.1"/>
    </source>
</evidence>
<keyword evidence="12" id="KW-1185">Reference proteome</keyword>
<evidence type="ECO:0000256" key="3">
    <source>
        <dbReference type="ARBA" id="ARBA00021717"/>
    </source>
</evidence>
<keyword evidence="11" id="KW-0966">Cell projection</keyword>
<dbReference type="InterPro" id="IPR006303">
    <property type="entry name" value="FliR"/>
</dbReference>
<dbReference type="RefSeq" id="WP_211550627.1">
    <property type="nucleotide sequence ID" value="NZ_JAGTUF010000018.1"/>
</dbReference>
<sequence>MLNEILTLDIYRFFLIFTRIGAALMIMPGMGGHLVSSRIRLIFGLAISLVLLPVIGTTLPPLPTRLSNLILLIGSEAMIGFYLGILTQALMSTLHVAGTFIGFQVGLTNAFSFDAVAEQQSSTLTALFTNTALIAIFATDLHHLMLRAIADSYAVLIPGQPLPLGDFAETLGKLLSASIGFALQLAAPLLAFGMIYNVALGLMSRLSPQIQVFFIALPLQVLAGLWMMMVALPLIIMLFLRWFEDGLMPFLTPR</sequence>
<protein>
    <recommendedName>
        <fullName evidence="3 9">Flagellar biosynthetic protein FliR</fullName>
    </recommendedName>
</protein>
<feature type="transmembrane region" description="Helical" evidence="10">
    <location>
        <begin position="124"/>
        <end position="145"/>
    </location>
</feature>
<keyword evidence="6 10" id="KW-1133">Transmembrane helix</keyword>